<evidence type="ECO:0000256" key="4">
    <source>
        <dbReference type="ARBA" id="ARBA00023163"/>
    </source>
</evidence>
<dbReference type="Pfam" id="PF03965">
    <property type="entry name" value="Penicillinase_R"/>
    <property type="match status" value="1"/>
</dbReference>
<keyword evidence="3" id="KW-0238">DNA-binding</keyword>
<accession>A0A7X0MVL6</accession>
<evidence type="ECO:0000313" key="5">
    <source>
        <dbReference type="EMBL" id="MBB6519979.1"/>
    </source>
</evidence>
<dbReference type="Proteomes" id="UP000528457">
    <property type="component" value="Unassembled WGS sequence"/>
</dbReference>
<dbReference type="EMBL" id="JACHHT010000001">
    <property type="protein sequence ID" value="MBB6519979.1"/>
    <property type="molecule type" value="Genomic_DNA"/>
</dbReference>
<protein>
    <submittedName>
        <fullName evidence="5">Putative transcriptional regulator</fullName>
    </submittedName>
</protein>
<dbReference type="InterPro" id="IPR036388">
    <property type="entry name" value="WH-like_DNA-bd_sf"/>
</dbReference>
<gene>
    <name evidence="5" type="ORF">HNR48_000257</name>
</gene>
<dbReference type="SUPFAM" id="SSF46785">
    <property type="entry name" value="Winged helix' DNA-binding domain"/>
    <property type="match status" value="1"/>
</dbReference>
<evidence type="ECO:0000313" key="6">
    <source>
        <dbReference type="Proteomes" id="UP000528457"/>
    </source>
</evidence>
<evidence type="ECO:0000256" key="1">
    <source>
        <dbReference type="ARBA" id="ARBA00011046"/>
    </source>
</evidence>
<name>A0A7X0MVL6_9GAMM</name>
<dbReference type="Gene3D" id="1.10.10.10">
    <property type="entry name" value="Winged helix-like DNA-binding domain superfamily/Winged helix DNA-binding domain"/>
    <property type="match status" value="1"/>
</dbReference>
<organism evidence="5 6">
    <name type="scientific">Pseudoteredinibacter isoporae</name>
    <dbReference type="NCBI Taxonomy" id="570281"/>
    <lineage>
        <taxon>Bacteria</taxon>
        <taxon>Pseudomonadati</taxon>
        <taxon>Pseudomonadota</taxon>
        <taxon>Gammaproteobacteria</taxon>
        <taxon>Cellvibrionales</taxon>
        <taxon>Cellvibrionaceae</taxon>
        <taxon>Pseudoteredinibacter</taxon>
    </lineage>
</organism>
<sequence>MQLGELEKQVLHYLWQEAPASAKDVYSVFSKSRGGSLNTIQSTLDRLFKKELLSREKQGHAWLYSPRIERRQLIAKIITQVAEELAEHQENGLIAAFASMSEELDADQLDELEALIQKRRQTLKP</sequence>
<dbReference type="InterPro" id="IPR005650">
    <property type="entry name" value="BlaI_family"/>
</dbReference>
<dbReference type="GO" id="GO:0003677">
    <property type="term" value="F:DNA binding"/>
    <property type="evidence" value="ECO:0007669"/>
    <property type="project" value="UniProtKB-KW"/>
</dbReference>
<dbReference type="InterPro" id="IPR036390">
    <property type="entry name" value="WH_DNA-bd_sf"/>
</dbReference>
<evidence type="ECO:0000256" key="2">
    <source>
        <dbReference type="ARBA" id="ARBA00023015"/>
    </source>
</evidence>
<keyword evidence="4" id="KW-0804">Transcription</keyword>
<dbReference type="InParanoid" id="A0A7X0MVL6"/>
<evidence type="ECO:0000256" key="3">
    <source>
        <dbReference type="ARBA" id="ARBA00023125"/>
    </source>
</evidence>
<keyword evidence="2" id="KW-0805">Transcription regulation</keyword>
<dbReference type="AlphaFoldDB" id="A0A7X0MVL6"/>
<dbReference type="RefSeq" id="WP_166852630.1">
    <property type="nucleotide sequence ID" value="NZ_JAAONY010000001.1"/>
</dbReference>
<proteinExistence type="inferred from homology"/>
<comment type="similarity">
    <text evidence="1">Belongs to the BlaI transcriptional regulatory family.</text>
</comment>
<dbReference type="PIRSF" id="PIRSF019455">
    <property type="entry name" value="CopR_AtkY"/>
    <property type="match status" value="1"/>
</dbReference>
<comment type="caution">
    <text evidence="5">The sequence shown here is derived from an EMBL/GenBank/DDBJ whole genome shotgun (WGS) entry which is preliminary data.</text>
</comment>
<dbReference type="GO" id="GO:0045892">
    <property type="term" value="P:negative regulation of DNA-templated transcription"/>
    <property type="evidence" value="ECO:0007669"/>
    <property type="project" value="InterPro"/>
</dbReference>
<keyword evidence="6" id="KW-1185">Reference proteome</keyword>
<reference evidence="5 6" key="1">
    <citation type="submission" date="2020-08" db="EMBL/GenBank/DDBJ databases">
        <title>Genomic Encyclopedia of Type Strains, Phase IV (KMG-IV): sequencing the most valuable type-strain genomes for metagenomic binning, comparative biology and taxonomic classification.</title>
        <authorList>
            <person name="Goeker M."/>
        </authorList>
    </citation>
    <scope>NUCLEOTIDE SEQUENCE [LARGE SCALE GENOMIC DNA]</scope>
    <source>
        <strain evidence="5 6">DSM 22368</strain>
    </source>
</reference>